<dbReference type="EMBL" id="JANPWB010000015">
    <property type="protein sequence ID" value="KAJ1092234.1"/>
    <property type="molecule type" value="Genomic_DNA"/>
</dbReference>
<comment type="caution">
    <text evidence="1">The sequence shown here is derived from an EMBL/GenBank/DDBJ whole genome shotgun (WGS) entry which is preliminary data.</text>
</comment>
<evidence type="ECO:0000313" key="2">
    <source>
        <dbReference type="Proteomes" id="UP001066276"/>
    </source>
</evidence>
<accession>A0AAV7LNX7</accession>
<protein>
    <submittedName>
        <fullName evidence="1">Uncharacterized protein</fullName>
    </submittedName>
</protein>
<dbReference type="AlphaFoldDB" id="A0AAV7LNX7"/>
<evidence type="ECO:0000313" key="1">
    <source>
        <dbReference type="EMBL" id="KAJ1092234.1"/>
    </source>
</evidence>
<reference evidence="1" key="1">
    <citation type="journal article" date="2022" name="bioRxiv">
        <title>Sequencing and chromosome-scale assembly of the giantPleurodeles waltlgenome.</title>
        <authorList>
            <person name="Brown T."/>
            <person name="Elewa A."/>
            <person name="Iarovenko S."/>
            <person name="Subramanian E."/>
            <person name="Araus A.J."/>
            <person name="Petzold A."/>
            <person name="Susuki M."/>
            <person name="Suzuki K.-i.T."/>
            <person name="Hayashi T."/>
            <person name="Toyoda A."/>
            <person name="Oliveira C."/>
            <person name="Osipova E."/>
            <person name="Leigh N.D."/>
            <person name="Simon A."/>
            <person name="Yun M.H."/>
        </authorList>
    </citation>
    <scope>NUCLEOTIDE SEQUENCE</scope>
    <source>
        <strain evidence="1">20211129_DDA</strain>
        <tissue evidence="1">Liver</tissue>
    </source>
</reference>
<proteinExistence type="predicted"/>
<keyword evidence="2" id="KW-1185">Reference proteome</keyword>
<organism evidence="1 2">
    <name type="scientific">Pleurodeles waltl</name>
    <name type="common">Iberian ribbed newt</name>
    <dbReference type="NCBI Taxonomy" id="8319"/>
    <lineage>
        <taxon>Eukaryota</taxon>
        <taxon>Metazoa</taxon>
        <taxon>Chordata</taxon>
        <taxon>Craniata</taxon>
        <taxon>Vertebrata</taxon>
        <taxon>Euteleostomi</taxon>
        <taxon>Amphibia</taxon>
        <taxon>Batrachia</taxon>
        <taxon>Caudata</taxon>
        <taxon>Salamandroidea</taxon>
        <taxon>Salamandridae</taxon>
        <taxon>Pleurodelinae</taxon>
        <taxon>Pleurodeles</taxon>
    </lineage>
</organism>
<gene>
    <name evidence="1" type="ORF">NDU88_005346</name>
</gene>
<dbReference type="Proteomes" id="UP001066276">
    <property type="component" value="Chromosome 11"/>
</dbReference>
<sequence length="72" mass="7802">MADFMAAIQGPKAEVVHKIDVVAIEVNLLHADLRKVSEGLAQTEKYVEALQQEMGVLLSVVQDLPKNDSSLG</sequence>
<name>A0AAV7LNX7_PLEWA</name>